<evidence type="ECO:0000313" key="2">
    <source>
        <dbReference type="EMBL" id="ROT68664.1"/>
    </source>
</evidence>
<comment type="caution">
    <text evidence="2">The sequence shown here is derived from an EMBL/GenBank/DDBJ whole genome shotgun (WGS) entry which is preliminary data.</text>
</comment>
<dbReference type="Proteomes" id="UP000283509">
    <property type="component" value="Unassembled WGS sequence"/>
</dbReference>
<dbReference type="AlphaFoldDB" id="A0A3R7MSE9"/>
<proteinExistence type="predicted"/>
<keyword evidence="1" id="KW-0732">Signal</keyword>
<evidence type="ECO:0000256" key="1">
    <source>
        <dbReference type="SAM" id="SignalP"/>
    </source>
</evidence>
<dbReference type="EMBL" id="QCYY01002648">
    <property type="protein sequence ID" value="ROT68664.1"/>
    <property type="molecule type" value="Genomic_DNA"/>
</dbReference>
<dbReference type="OrthoDB" id="6344243at2759"/>
<reference evidence="2 3" key="2">
    <citation type="submission" date="2019-01" db="EMBL/GenBank/DDBJ databases">
        <title>The decoding of complex shrimp genome reveals the adaptation for benthos swimmer, frequently molting mechanism and breeding impact on genome.</title>
        <authorList>
            <person name="Sun Y."/>
            <person name="Gao Y."/>
            <person name="Yu Y."/>
        </authorList>
    </citation>
    <scope>NUCLEOTIDE SEQUENCE [LARGE SCALE GENOMIC DNA]</scope>
    <source>
        <tissue evidence="2">Muscle</tissue>
    </source>
</reference>
<protein>
    <submittedName>
        <fullName evidence="2">Uncharacterized protein</fullName>
    </submittedName>
</protein>
<gene>
    <name evidence="2" type="ORF">C7M84_013185</name>
</gene>
<reference evidence="2 3" key="1">
    <citation type="submission" date="2018-04" db="EMBL/GenBank/DDBJ databases">
        <authorList>
            <person name="Zhang X."/>
            <person name="Yuan J."/>
            <person name="Li F."/>
            <person name="Xiang J."/>
        </authorList>
    </citation>
    <scope>NUCLEOTIDE SEQUENCE [LARGE SCALE GENOMIC DNA]</scope>
    <source>
        <tissue evidence="2">Muscle</tissue>
    </source>
</reference>
<feature type="signal peptide" evidence="1">
    <location>
        <begin position="1"/>
        <end position="23"/>
    </location>
</feature>
<accession>A0A3R7MSE9</accession>
<feature type="chain" id="PRO_5018666580" evidence="1">
    <location>
        <begin position="24"/>
        <end position="296"/>
    </location>
</feature>
<evidence type="ECO:0000313" key="3">
    <source>
        <dbReference type="Proteomes" id="UP000283509"/>
    </source>
</evidence>
<keyword evidence="3" id="KW-1185">Reference proteome</keyword>
<sequence length="296" mass="32898">MSSLRYIILVISATHFAWRAVSGEATIDGCAMGHLDDTYRHTPPVSLHDAVVLQLRPRNMVKVLRLVIVLENTWGQQVYRLAMDADIGVHWGDVSLALQDVNTYQNVLKLSWPPILLHGIWTILYLRLPFQHLFQLGVIPKEAQENPQRSMDNLVIPTPLATSTRLTRSGITRTRIELLTSNTTVDYKINCNKGEYMAASFAASFGIPSSASLWQTWVWVLLKKPTGVPSVITTVHRQENPEAAEAGGSEGGLRAPRVTVGVVSSRAPSPGVEVDENTFDYINRAFTHDSDHETPH</sequence>
<name>A0A3R7MSE9_PENVA</name>
<organism evidence="2 3">
    <name type="scientific">Penaeus vannamei</name>
    <name type="common">Whiteleg shrimp</name>
    <name type="synonym">Litopenaeus vannamei</name>
    <dbReference type="NCBI Taxonomy" id="6689"/>
    <lineage>
        <taxon>Eukaryota</taxon>
        <taxon>Metazoa</taxon>
        <taxon>Ecdysozoa</taxon>
        <taxon>Arthropoda</taxon>
        <taxon>Crustacea</taxon>
        <taxon>Multicrustacea</taxon>
        <taxon>Malacostraca</taxon>
        <taxon>Eumalacostraca</taxon>
        <taxon>Eucarida</taxon>
        <taxon>Decapoda</taxon>
        <taxon>Dendrobranchiata</taxon>
        <taxon>Penaeoidea</taxon>
        <taxon>Penaeidae</taxon>
        <taxon>Penaeus</taxon>
    </lineage>
</organism>